<protein>
    <recommendedName>
        <fullName evidence="3">HEAT repeat domain-containing protein</fullName>
    </recommendedName>
</protein>
<dbReference type="GO" id="GO:0016491">
    <property type="term" value="F:oxidoreductase activity"/>
    <property type="evidence" value="ECO:0007669"/>
    <property type="project" value="TreeGrafter"/>
</dbReference>
<dbReference type="Gene3D" id="1.25.10.10">
    <property type="entry name" value="Leucine-rich Repeat Variant"/>
    <property type="match status" value="2"/>
</dbReference>
<keyword evidence="2" id="KW-1185">Reference proteome</keyword>
<gene>
    <name evidence="1" type="ORF">PDESU_06486</name>
</gene>
<dbReference type="SMART" id="SM00567">
    <property type="entry name" value="EZ_HEAT"/>
    <property type="match status" value="6"/>
</dbReference>
<dbReference type="InterPro" id="IPR004155">
    <property type="entry name" value="PBS_lyase_HEAT"/>
</dbReference>
<dbReference type="AlphaFoldDB" id="A0A6C2UET7"/>
<dbReference type="PROSITE" id="PS51257">
    <property type="entry name" value="PROKAR_LIPOPROTEIN"/>
    <property type="match status" value="1"/>
</dbReference>
<evidence type="ECO:0008006" key="3">
    <source>
        <dbReference type="Google" id="ProtNLM"/>
    </source>
</evidence>
<name>A0A6C2UET7_PONDE</name>
<reference evidence="1 2" key="1">
    <citation type="submission" date="2019-04" db="EMBL/GenBank/DDBJ databases">
        <authorList>
            <person name="Van Vliet M D."/>
        </authorList>
    </citation>
    <scope>NUCLEOTIDE SEQUENCE [LARGE SCALE GENOMIC DNA]</scope>
    <source>
        <strain evidence="1 2">F1</strain>
    </source>
</reference>
<sequence>MKERIVQAGIAIALLLGVAGCGETTVETIAKWKTEGNTEKLITAFGNPQQDIRIASIEAVADLKAKDAIGPLAGLLNDPDLVIVHEAIEAIAAIGGDAAIPHMVKLLNYETARARLTAAKALGEWKVSGAVDALIGLLDDEHLTVGCAAAQSLGQIGSPKAIDPLAAQLKKRSFDIRFASVAAIGQIGGDEAAAALAPAIGDFSEKIRIAVIETMVGIGEPSVPFALKALRSKGEFTRPAAAAILKGTGKEPTTGNDLVWYTLAKIPQDPKAEVDPALVAELVALDNNIDGLLEAAVHPTPAEYEYAVQALETIGEPAAAPATAAVGKLSDNAPKSWFAGRSNWSGAPSWRLDLWGAITALNPRFSLNPLQAQTLATFEADARSLMNSSKFKPSPEYIPLLIAQTKTPPEFSNREKSKNAKQNIPLAEKNLILIGDKAFNPLVAGLDAEDISIASSCAKVLLQINREQAKEHLLAAFTAKAEAGAEITGSEFLDLVIALDDPSVAPLLAKVRPSDARAIQVFNEKFPEVQVSVIPMPPADPHPTAEPFKLKYVKSGHTKELRVIFRKGETGEWAPEPPLPDSLP</sequence>
<dbReference type="EMBL" id="CAAHFG010000005">
    <property type="protein sequence ID" value="VGO17884.1"/>
    <property type="molecule type" value="Genomic_DNA"/>
</dbReference>
<proteinExistence type="predicted"/>
<evidence type="ECO:0000313" key="1">
    <source>
        <dbReference type="EMBL" id="VGO17884.1"/>
    </source>
</evidence>
<dbReference type="PANTHER" id="PTHR12697">
    <property type="entry name" value="PBS LYASE HEAT-LIKE PROTEIN"/>
    <property type="match status" value="1"/>
</dbReference>
<dbReference type="Pfam" id="PF13646">
    <property type="entry name" value="HEAT_2"/>
    <property type="match status" value="2"/>
</dbReference>
<dbReference type="Proteomes" id="UP000366872">
    <property type="component" value="Unassembled WGS sequence"/>
</dbReference>
<evidence type="ECO:0000313" key="2">
    <source>
        <dbReference type="Proteomes" id="UP000366872"/>
    </source>
</evidence>
<dbReference type="SUPFAM" id="SSF48371">
    <property type="entry name" value="ARM repeat"/>
    <property type="match status" value="2"/>
</dbReference>
<accession>A0A6C2UET7</accession>
<organism evidence="1 2">
    <name type="scientific">Pontiella desulfatans</name>
    <dbReference type="NCBI Taxonomy" id="2750659"/>
    <lineage>
        <taxon>Bacteria</taxon>
        <taxon>Pseudomonadati</taxon>
        <taxon>Kiritimatiellota</taxon>
        <taxon>Kiritimatiellia</taxon>
        <taxon>Kiritimatiellales</taxon>
        <taxon>Pontiellaceae</taxon>
        <taxon>Pontiella</taxon>
    </lineage>
</organism>
<dbReference type="InterPro" id="IPR011989">
    <property type="entry name" value="ARM-like"/>
</dbReference>
<dbReference type="InterPro" id="IPR016024">
    <property type="entry name" value="ARM-type_fold"/>
</dbReference>
<dbReference type="RefSeq" id="WP_136083345.1">
    <property type="nucleotide sequence ID" value="NZ_CAAHFG010000005.1"/>
</dbReference>
<dbReference type="PANTHER" id="PTHR12697:SF38">
    <property type="entry name" value="PBS LYASE HEAT DOMAIN PROTEIN REPEAT-CONTAINING PROTEIN"/>
    <property type="match status" value="1"/>
</dbReference>